<dbReference type="EnsemblMetazoa" id="XM_022795560">
    <property type="protein sequence ID" value="XP_022651295"/>
    <property type="gene ID" value="LOC111246264"/>
</dbReference>
<organism evidence="1 2">
    <name type="scientific">Varroa destructor</name>
    <name type="common">Honeybee mite</name>
    <dbReference type="NCBI Taxonomy" id="109461"/>
    <lineage>
        <taxon>Eukaryota</taxon>
        <taxon>Metazoa</taxon>
        <taxon>Ecdysozoa</taxon>
        <taxon>Arthropoda</taxon>
        <taxon>Chelicerata</taxon>
        <taxon>Arachnida</taxon>
        <taxon>Acari</taxon>
        <taxon>Parasitiformes</taxon>
        <taxon>Mesostigmata</taxon>
        <taxon>Gamasina</taxon>
        <taxon>Dermanyssoidea</taxon>
        <taxon>Varroidae</taxon>
        <taxon>Varroa</taxon>
    </lineage>
</organism>
<evidence type="ECO:0000313" key="1">
    <source>
        <dbReference type="EnsemblMetazoa" id="XP_022651295"/>
    </source>
</evidence>
<reference evidence="1" key="1">
    <citation type="submission" date="2021-01" db="UniProtKB">
        <authorList>
            <consortium name="EnsemblMetazoa"/>
        </authorList>
    </citation>
    <scope>IDENTIFICATION</scope>
</reference>
<proteinExistence type="predicted"/>
<dbReference type="GeneID" id="111246264"/>
<evidence type="ECO:0000313" key="2">
    <source>
        <dbReference type="Proteomes" id="UP000594260"/>
    </source>
</evidence>
<protein>
    <submittedName>
        <fullName evidence="1">Uncharacterized protein</fullName>
    </submittedName>
</protein>
<sequence>MTLQYRICDHFSNEHNIYKYPPCILSSESRDQTMWRTRIAFPVDLITIVSAGKKIINAKLLSQWRTFVLAVRSSKAGEAQLKQTLWNKLIGLMTHADGCIAEKKGDPNN</sequence>
<dbReference type="AlphaFoldDB" id="A0A7M7JFF8"/>
<accession>A0A7M7JFF8</accession>
<name>A0A7M7JFF8_VARDE</name>
<keyword evidence="2" id="KW-1185">Reference proteome</keyword>
<dbReference type="Proteomes" id="UP000594260">
    <property type="component" value="Unplaced"/>
</dbReference>
<dbReference type="RefSeq" id="XP_022651295.1">
    <property type="nucleotide sequence ID" value="XM_022795560.1"/>
</dbReference>
<dbReference type="InParanoid" id="A0A7M7JFF8"/>
<dbReference type="KEGG" id="vde:111246264"/>